<organism evidence="2 3">
    <name type="scientific">Hyalella azteca</name>
    <name type="common">Amphipod</name>
    <dbReference type="NCBI Taxonomy" id="294128"/>
    <lineage>
        <taxon>Eukaryota</taxon>
        <taxon>Metazoa</taxon>
        <taxon>Ecdysozoa</taxon>
        <taxon>Arthropoda</taxon>
        <taxon>Crustacea</taxon>
        <taxon>Multicrustacea</taxon>
        <taxon>Malacostraca</taxon>
        <taxon>Eumalacostraca</taxon>
        <taxon>Peracarida</taxon>
        <taxon>Amphipoda</taxon>
        <taxon>Senticaudata</taxon>
        <taxon>Talitrida</taxon>
        <taxon>Talitroidea</taxon>
        <taxon>Hyalellidae</taxon>
        <taxon>Hyalella</taxon>
    </lineage>
</organism>
<proteinExistence type="predicted"/>
<keyword evidence="2" id="KW-1185">Reference proteome</keyword>
<dbReference type="KEGG" id="hazt:108674692"/>
<evidence type="ECO:0000313" key="3">
    <source>
        <dbReference type="RefSeq" id="XP_018018149.2"/>
    </source>
</evidence>
<evidence type="ECO:0000313" key="2">
    <source>
        <dbReference type="Proteomes" id="UP000694843"/>
    </source>
</evidence>
<evidence type="ECO:0000256" key="1">
    <source>
        <dbReference type="SAM" id="MobiDB-lite"/>
    </source>
</evidence>
<feature type="compositionally biased region" description="Gly residues" evidence="1">
    <location>
        <begin position="139"/>
        <end position="152"/>
    </location>
</feature>
<gene>
    <name evidence="3" type="primary">LOC108674692</name>
</gene>
<sequence length="254" mass="27661">MRPGRLEMSHLESSSELQFVERLRNRLYKQSYLLRCHSTTNAHPANLPAKKHRQLSIAKMKTVFIFLAFVAIATAHRGNSSPEERACWDAIRTEGGRDEIKGYFDTCIAQQSGLQAIIDTLKPKRPEGDQATGTSSTEGPGGQGGRRGPPGGRDGRHGGRGNPVALLRENGYTSEVAVLLKCVAQEQGYLDASGNFNIQDYKNKLIASVTAAGKQSEVQRGIDNCPTDALTAYDVKEYMRCVISYCATGAAPTN</sequence>
<dbReference type="AlphaFoldDB" id="A0A8B7NWI0"/>
<reference evidence="3" key="1">
    <citation type="submission" date="2025-08" db="UniProtKB">
        <authorList>
            <consortium name="RefSeq"/>
        </authorList>
    </citation>
    <scope>IDENTIFICATION</scope>
    <source>
        <tissue evidence="3">Whole organism</tissue>
    </source>
</reference>
<accession>A0A8B7NWI0</accession>
<name>A0A8B7NWI0_HYAAZ</name>
<dbReference type="RefSeq" id="XP_018018149.2">
    <property type="nucleotide sequence ID" value="XM_018162660.2"/>
</dbReference>
<protein>
    <submittedName>
        <fullName evidence="3">Uncharacterized protein LOC108674692 isoform X2</fullName>
    </submittedName>
</protein>
<dbReference type="Proteomes" id="UP000694843">
    <property type="component" value="Unplaced"/>
</dbReference>
<feature type="region of interest" description="Disordered" evidence="1">
    <location>
        <begin position="124"/>
        <end position="164"/>
    </location>
</feature>
<dbReference type="GeneID" id="108674692"/>